<accession>A0A9D4ADE2</accession>
<reference evidence="1 2" key="1">
    <citation type="journal article" date="2021" name="Plant Biotechnol. J.">
        <title>Multi-omics assisted identification of the key and species-specific regulatory components of drought-tolerant mechanisms in Gossypium stocksii.</title>
        <authorList>
            <person name="Yu D."/>
            <person name="Ke L."/>
            <person name="Zhang D."/>
            <person name="Wu Y."/>
            <person name="Sun Y."/>
            <person name="Mei J."/>
            <person name="Sun J."/>
            <person name="Sun Y."/>
        </authorList>
    </citation>
    <scope>NUCLEOTIDE SEQUENCE [LARGE SCALE GENOMIC DNA]</scope>
    <source>
        <strain evidence="2">cv. E1</strain>
        <tissue evidence="1">Leaf</tissue>
    </source>
</reference>
<sequence>MLLVYVHFDGEMVNTIEEEIQPKVLGTIVDGDEGSDNKDQFYHDLEEISNLDLDEVRDDIDDEGTVEVQDVHLQSVRNIRSDIVIWNDPNISSINPTMVLAYEFPQYLDIVPTHLMEIDSEVEELFVGQQFNNKKDCAYAIK</sequence>
<keyword evidence="2" id="KW-1185">Reference proteome</keyword>
<dbReference type="Proteomes" id="UP000828251">
    <property type="component" value="Unassembled WGS sequence"/>
</dbReference>
<evidence type="ECO:0000313" key="2">
    <source>
        <dbReference type="Proteomes" id="UP000828251"/>
    </source>
</evidence>
<gene>
    <name evidence="1" type="ORF">J1N35_011139</name>
</gene>
<protein>
    <submittedName>
        <fullName evidence="1">Uncharacterized protein</fullName>
    </submittedName>
</protein>
<name>A0A9D4ADE2_9ROSI</name>
<dbReference type="AlphaFoldDB" id="A0A9D4ADE2"/>
<proteinExistence type="predicted"/>
<organism evidence="1 2">
    <name type="scientific">Gossypium stocksii</name>
    <dbReference type="NCBI Taxonomy" id="47602"/>
    <lineage>
        <taxon>Eukaryota</taxon>
        <taxon>Viridiplantae</taxon>
        <taxon>Streptophyta</taxon>
        <taxon>Embryophyta</taxon>
        <taxon>Tracheophyta</taxon>
        <taxon>Spermatophyta</taxon>
        <taxon>Magnoliopsida</taxon>
        <taxon>eudicotyledons</taxon>
        <taxon>Gunneridae</taxon>
        <taxon>Pentapetalae</taxon>
        <taxon>rosids</taxon>
        <taxon>malvids</taxon>
        <taxon>Malvales</taxon>
        <taxon>Malvaceae</taxon>
        <taxon>Malvoideae</taxon>
        <taxon>Gossypium</taxon>
    </lineage>
</organism>
<dbReference type="EMBL" id="JAIQCV010000004">
    <property type="protein sequence ID" value="KAH1107371.1"/>
    <property type="molecule type" value="Genomic_DNA"/>
</dbReference>
<evidence type="ECO:0000313" key="1">
    <source>
        <dbReference type="EMBL" id="KAH1107371.1"/>
    </source>
</evidence>
<comment type="caution">
    <text evidence="1">The sequence shown here is derived from an EMBL/GenBank/DDBJ whole genome shotgun (WGS) entry which is preliminary data.</text>
</comment>